<dbReference type="InterPro" id="IPR003329">
    <property type="entry name" value="Cytidylyl_trans"/>
</dbReference>
<dbReference type="Proteomes" id="UP000283458">
    <property type="component" value="Unassembled WGS sequence"/>
</dbReference>
<dbReference type="AlphaFoldDB" id="A0A418VKY6"/>
<comment type="caution">
    <text evidence="1">The sequence shown here is derived from an EMBL/GenBank/DDBJ whole genome shotgun (WGS) entry which is preliminary data.</text>
</comment>
<accession>A0A418VKY6</accession>
<dbReference type="EMBL" id="QYUL01000006">
    <property type="protein sequence ID" value="RJF76810.1"/>
    <property type="molecule type" value="Genomic_DNA"/>
</dbReference>
<proteinExistence type="predicted"/>
<name>A0A418VKY6_9PROT</name>
<dbReference type="PANTHER" id="PTHR42866">
    <property type="entry name" value="3-DEOXY-MANNO-OCTULOSONATE CYTIDYLYLTRANSFERASE"/>
    <property type="match status" value="1"/>
</dbReference>
<dbReference type="Gene3D" id="3.90.550.10">
    <property type="entry name" value="Spore Coat Polysaccharide Biosynthesis Protein SpsA, Chain A"/>
    <property type="match status" value="1"/>
</dbReference>
<dbReference type="InterPro" id="IPR029044">
    <property type="entry name" value="Nucleotide-diphossugar_trans"/>
</dbReference>
<dbReference type="GO" id="GO:0005829">
    <property type="term" value="C:cytosol"/>
    <property type="evidence" value="ECO:0007669"/>
    <property type="project" value="TreeGrafter"/>
</dbReference>
<reference evidence="1 2" key="1">
    <citation type="submission" date="2018-09" db="EMBL/GenBank/DDBJ databases">
        <authorList>
            <person name="Zhu H."/>
        </authorList>
    </citation>
    <scope>NUCLEOTIDE SEQUENCE [LARGE SCALE GENOMIC DNA]</scope>
    <source>
        <strain evidence="1 2">K2W22B-5</strain>
    </source>
</reference>
<gene>
    <name evidence="1" type="ORF">D3877_28410</name>
</gene>
<keyword evidence="1" id="KW-0167">Capsid protein</keyword>
<evidence type="ECO:0000313" key="2">
    <source>
        <dbReference type="Proteomes" id="UP000283458"/>
    </source>
</evidence>
<dbReference type="PANTHER" id="PTHR42866:SF1">
    <property type="entry name" value="SPORE COAT POLYSACCHARIDE BIOSYNTHESIS PROTEIN SPSF"/>
    <property type="match status" value="1"/>
</dbReference>
<dbReference type="OrthoDB" id="9801052at2"/>
<keyword evidence="1" id="KW-0946">Virion</keyword>
<dbReference type="RefSeq" id="WP_119834162.1">
    <property type="nucleotide sequence ID" value="NZ_QYUL01000006.1"/>
</dbReference>
<evidence type="ECO:0000313" key="1">
    <source>
        <dbReference type="EMBL" id="RJF76810.1"/>
    </source>
</evidence>
<sequence>MTIMIALEGTAALSGPVECVPLRIFVQARMSSRRLPGKVLAPFRSKPMIAHVLRAATQALPGDGKVVVITSDDVTDDPLALYVEHLGFPVFRGPLDDVLSRFRQAAVAFPCAWMLRISADSPLIDPQVIAAVAARCDFDGDLVTNIFPRSFPKGQSAELIRTASLNALSDHALTTDDREHVTPYFYRNPKDFRILNIRLGADLSSSASHTVDTLDDLRRLEGAGDVSIALEDIWEERS</sequence>
<protein>
    <submittedName>
        <fullName evidence="1">Spore coat protein</fullName>
    </submittedName>
</protein>
<dbReference type="Pfam" id="PF02348">
    <property type="entry name" value="CTP_transf_3"/>
    <property type="match status" value="1"/>
</dbReference>
<keyword evidence="2" id="KW-1185">Reference proteome</keyword>
<organism evidence="1 2">
    <name type="scientific">Azospirillum cavernae</name>
    <dbReference type="NCBI Taxonomy" id="2320860"/>
    <lineage>
        <taxon>Bacteria</taxon>
        <taxon>Pseudomonadati</taxon>
        <taxon>Pseudomonadota</taxon>
        <taxon>Alphaproteobacteria</taxon>
        <taxon>Rhodospirillales</taxon>
        <taxon>Azospirillaceae</taxon>
        <taxon>Azospirillum</taxon>
    </lineage>
</organism>
<dbReference type="SUPFAM" id="SSF53448">
    <property type="entry name" value="Nucleotide-diphospho-sugar transferases"/>
    <property type="match status" value="1"/>
</dbReference>